<protein>
    <submittedName>
        <fullName evidence="2">Uncharacterized protein</fullName>
    </submittedName>
</protein>
<organism evidence="2 3">
    <name type="scientific">Nitzschia inconspicua</name>
    <dbReference type="NCBI Taxonomy" id="303405"/>
    <lineage>
        <taxon>Eukaryota</taxon>
        <taxon>Sar</taxon>
        <taxon>Stramenopiles</taxon>
        <taxon>Ochrophyta</taxon>
        <taxon>Bacillariophyta</taxon>
        <taxon>Bacillariophyceae</taxon>
        <taxon>Bacillariophycidae</taxon>
        <taxon>Bacillariales</taxon>
        <taxon>Bacillariaceae</taxon>
        <taxon>Nitzschia</taxon>
    </lineage>
</organism>
<accession>A0A9K3K7R0</accession>
<gene>
    <name evidence="2" type="ORF">IV203_009441</name>
    <name evidence="1" type="ORF">IV203_017746</name>
</gene>
<evidence type="ECO:0000313" key="3">
    <source>
        <dbReference type="Proteomes" id="UP000693970"/>
    </source>
</evidence>
<dbReference type="AlphaFoldDB" id="A0A9K3K7R0"/>
<dbReference type="Proteomes" id="UP000693970">
    <property type="component" value="Unassembled WGS sequence"/>
</dbReference>
<comment type="caution">
    <text evidence="2">The sequence shown here is derived from an EMBL/GenBank/DDBJ whole genome shotgun (WGS) entry which is preliminary data.</text>
</comment>
<dbReference type="EMBL" id="JAGRRH010000063">
    <property type="protein sequence ID" value="KAG7338175.1"/>
    <property type="molecule type" value="Genomic_DNA"/>
</dbReference>
<keyword evidence="3" id="KW-1185">Reference proteome</keyword>
<reference evidence="2" key="1">
    <citation type="journal article" date="2021" name="Sci. Rep.">
        <title>Diploid genomic architecture of Nitzschia inconspicua, an elite biomass production diatom.</title>
        <authorList>
            <person name="Oliver A."/>
            <person name="Podell S."/>
            <person name="Pinowska A."/>
            <person name="Traller J.C."/>
            <person name="Smith S.R."/>
            <person name="McClure R."/>
            <person name="Beliaev A."/>
            <person name="Bohutskyi P."/>
            <person name="Hill E.A."/>
            <person name="Rabines A."/>
            <person name="Zheng H."/>
            <person name="Allen L.Z."/>
            <person name="Kuo A."/>
            <person name="Grigoriev I.V."/>
            <person name="Allen A.E."/>
            <person name="Hazlebeck D."/>
            <person name="Allen E.E."/>
        </authorList>
    </citation>
    <scope>NUCLEOTIDE SEQUENCE</scope>
    <source>
        <strain evidence="2">Hildebrandi</strain>
    </source>
</reference>
<evidence type="ECO:0000313" key="2">
    <source>
        <dbReference type="EMBL" id="KAG7338175.1"/>
    </source>
</evidence>
<reference evidence="2" key="2">
    <citation type="submission" date="2021-04" db="EMBL/GenBank/DDBJ databases">
        <authorList>
            <person name="Podell S."/>
        </authorList>
    </citation>
    <scope>NUCLEOTIDE SEQUENCE</scope>
    <source>
        <strain evidence="2">Hildebrandi</strain>
    </source>
</reference>
<evidence type="ECO:0000313" key="1">
    <source>
        <dbReference type="EMBL" id="KAG7337869.1"/>
    </source>
</evidence>
<name>A0A9K3K7R0_9STRA</name>
<sequence length="117" mass="13227">MLLDFVLIHWGIPAAFLSQPIKNLTSTEVIVPCAMGLGLPQDSFASTTCNERGNLLHNKAHFFRTRGIPVIYLAMELVPVEPQVLPILGVPMTIHRHKGQVMLFLLWHVHCDKQHRI</sequence>
<proteinExistence type="predicted"/>
<dbReference type="EMBL" id="JAGRRH010000071">
    <property type="protein sequence ID" value="KAG7337869.1"/>
    <property type="molecule type" value="Genomic_DNA"/>
</dbReference>